<evidence type="ECO:0000313" key="8">
    <source>
        <dbReference type="Proteomes" id="UP000265080"/>
    </source>
</evidence>
<reference evidence="7 8" key="1">
    <citation type="submission" date="2018-03" db="EMBL/GenBank/DDBJ databases">
        <title>Finding Nemo's genes: A chromosome-scale reference assembly of the genome of the orange clownfish Amphiprion percula.</title>
        <authorList>
            <person name="Lehmann R."/>
        </authorList>
    </citation>
    <scope>NUCLEOTIDE SEQUENCE</scope>
</reference>
<dbReference type="GeneTree" id="ENSGT00940000162871"/>
<dbReference type="GO" id="GO:0046914">
    <property type="term" value="F:transition metal ion binding"/>
    <property type="evidence" value="ECO:0007669"/>
    <property type="project" value="InterPro"/>
</dbReference>
<evidence type="ECO:0000259" key="6">
    <source>
        <dbReference type="PROSITE" id="PS50222"/>
    </source>
</evidence>
<sequence>MSDILKAMDLLINVFNRYSGKEGDKSTLTKGELKDLLQNEMAPLLGNAPDKAAVDKVFKDLDFNSDGLVDFSEYVTLVCCLTTLCHQAFSKK</sequence>
<dbReference type="CDD" id="cd00213">
    <property type="entry name" value="S-100"/>
    <property type="match status" value="1"/>
</dbReference>
<dbReference type="PROSITE" id="PS00303">
    <property type="entry name" value="S100_CABP"/>
    <property type="match status" value="1"/>
</dbReference>
<organism evidence="7 8">
    <name type="scientific">Amphiprion percula</name>
    <name type="common">Orange clownfish</name>
    <name type="synonym">Lutjanus percula</name>
    <dbReference type="NCBI Taxonomy" id="161767"/>
    <lineage>
        <taxon>Eukaryota</taxon>
        <taxon>Metazoa</taxon>
        <taxon>Chordata</taxon>
        <taxon>Craniata</taxon>
        <taxon>Vertebrata</taxon>
        <taxon>Euteleostomi</taxon>
        <taxon>Actinopterygii</taxon>
        <taxon>Neopterygii</taxon>
        <taxon>Teleostei</taxon>
        <taxon>Neoteleostei</taxon>
        <taxon>Acanthomorphata</taxon>
        <taxon>Ovalentaria</taxon>
        <taxon>Pomacentridae</taxon>
        <taxon>Amphiprion</taxon>
    </lineage>
</organism>
<evidence type="ECO:0000313" key="7">
    <source>
        <dbReference type="Ensembl" id="ENSAPEP00000011873.1"/>
    </source>
</evidence>
<dbReference type="GO" id="GO:0005737">
    <property type="term" value="C:cytoplasm"/>
    <property type="evidence" value="ECO:0007669"/>
    <property type="project" value="TreeGrafter"/>
</dbReference>
<dbReference type="STRING" id="161767.ENSAPEP00000011873"/>
<dbReference type="SMART" id="SM01394">
    <property type="entry name" value="S_100"/>
    <property type="match status" value="1"/>
</dbReference>
<evidence type="ECO:0000256" key="3">
    <source>
        <dbReference type="ARBA" id="ARBA00022737"/>
    </source>
</evidence>
<protein>
    <recommendedName>
        <fullName evidence="5">Protein S100</fullName>
    </recommendedName>
    <alternativeName>
        <fullName evidence="5">S100 calcium-binding protein</fullName>
    </alternativeName>
</protein>
<dbReference type="FunFam" id="1.10.238.10:FF:000044">
    <property type="entry name" value="Protein S100"/>
    <property type="match status" value="1"/>
</dbReference>
<dbReference type="PROSITE" id="PS00018">
    <property type="entry name" value="EF_HAND_1"/>
    <property type="match status" value="1"/>
</dbReference>
<comment type="similarity">
    <text evidence="1 5">Belongs to the S-100 family.</text>
</comment>
<dbReference type="InterPro" id="IPR002048">
    <property type="entry name" value="EF_hand_dom"/>
</dbReference>
<dbReference type="InterPro" id="IPR013787">
    <property type="entry name" value="S100_Ca-bd_sub"/>
</dbReference>
<dbReference type="InterPro" id="IPR018247">
    <property type="entry name" value="EF_Hand_1_Ca_BS"/>
</dbReference>
<proteinExistence type="inferred from homology"/>
<dbReference type="GO" id="GO:0048306">
    <property type="term" value="F:calcium-dependent protein binding"/>
    <property type="evidence" value="ECO:0007669"/>
    <property type="project" value="TreeGrafter"/>
</dbReference>
<keyword evidence="3" id="KW-0677">Repeat</keyword>
<evidence type="ECO:0000256" key="1">
    <source>
        <dbReference type="ARBA" id="ARBA00007323"/>
    </source>
</evidence>
<keyword evidence="8" id="KW-1185">Reference proteome</keyword>
<dbReference type="PANTHER" id="PTHR11639">
    <property type="entry name" value="S100 CALCIUM-BINDING PROTEIN"/>
    <property type="match status" value="1"/>
</dbReference>
<reference evidence="7" key="2">
    <citation type="submission" date="2025-08" db="UniProtKB">
        <authorList>
            <consortium name="Ensembl"/>
        </authorList>
    </citation>
    <scope>IDENTIFICATION</scope>
</reference>
<feature type="domain" description="EF-hand" evidence="6">
    <location>
        <begin position="49"/>
        <end position="84"/>
    </location>
</feature>
<dbReference type="InterPro" id="IPR001751">
    <property type="entry name" value="S100/CaBP7/8-like_CS"/>
</dbReference>
<evidence type="ECO:0000256" key="4">
    <source>
        <dbReference type="ARBA" id="ARBA00022837"/>
    </source>
</evidence>
<dbReference type="Proteomes" id="UP000265080">
    <property type="component" value="Chromosome 17"/>
</dbReference>
<dbReference type="SUPFAM" id="SSF47473">
    <property type="entry name" value="EF-hand"/>
    <property type="match status" value="1"/>
</dbReference>
<accession>A0A3P8SH46</accession>
<dbReference type="InterPro" id="IPR034325">
    <property type="entry name" value="S-100_dom"/>
</dbReference>
<dbReference type="Ensembl" id="ENSAPET00000012185.1">
    <property type="protein sequence ID" value="ENSAPEP00000011873.1"/>
    <property type="gene ID" value="ENSAPEG00000008482.1"/>
</dbReference>
<dbReference type="GO" id="GO:0005509">
    <property type="term" value="F:calcium ion binding"/>
    <property type="evidence" value="ECO:0007669"/>
    <property type="project" value="InterPro"/>
</dbReference>
<name>A0A3P8SH46_AMPPE</name>
<dbReference type="Pfam" id="PF01023">
    <property type="entry name" value="S_100"/>
    <property type="match status" value="1"/>
</dbReference>
<dbReference type="InterPro" id="IPR011992">
    <property type="entry name" value="EF-hand-dom_pair"/>
</dbReference>
<keyword evidence="2 5" id="KW-0479">Metal-binding</keyword>
<evidence type="ECO:0000256" key="5">
    <source>
        <dbReference type="RuleBase" id="RU361184"/>
    </source>
</evidence>
<reference evidence="7" key="3">
    <citation type="submission" date="2025-09" db="UniProtKB">
        <authorList>
            <consortium name="Ensembl"/>
        </authorList>
    </citation>
    <scope>IDENTIFICATION</scope>
</reference>
<evidence type="ECO:0000256" key="2">
    <source>
        <dbReference type="ARBA" id="ARBA00022723"/>
    </source>
</evidence>
<dbReference type="PROSITE" id="PS50222">
    <property type="entry name" value="EF_HAND_2"/>
    <property type="match status" value="1"/>
</dbReference>
<dbReference type="Gene3D" id="1.10.238.10">
    <property type="entry name" value="EF-hand"/>
    <property type="match status" value="1"/>
</dbReference>
<dbReference type="OMA" id="MCHEYFI"/>
<keyword evidence="4 5" id="KW-0106">Calcium</keyword>
<dbReference type="AlphaFoldDB" id="A0A3P8SH46"/>
<dbReference type="PANTHER" id="PTHR11639:SF118">
    <property type="entry name" value="PROTEIN S100"/>
    <property type="match status" value="1"/>
</dbReference>